<feature type="region of interest" description="Disordered" evidence="1">
    <location>
        <begin position="274"/>
        <end position="298"/>
    </location>
</feature>
<evidence type="ECO:0000256" key="1">
    <source>
        <dbReference type="SAM" id="MobiDB-lite"/>
    </source>
</evidence>
<reference evidence="3" key="1">
    <citation type="submission" date="2019-08" db="EMBL/GenBank/DDBJ databases">
        <title>The genome of the North American firefly Photinus pyralis.</title>
        <authorList>
            <consortium name="Photinus pyralis genome working group"/>
            <person name="Fallon T.R."/>
            <person name="Sander Lower S.E."/>
            <person name="Weng J.-K."/>
        </authorList>
    </citation>
    <scope>NUCLEOTIDE SEQUENCE</scope>
    <source>
        <strain evidence="3">TRF0915ILg1</strain>
        <tissue evidence="3">Whole body</tissue>
    </source>
</reference>
<feature type="transmembrane region" description="Helical" evidence="2">
    <location>
        <begin position="223"/>
        <end position="249"/>
    </location>
</feature>
<feature type="transmembrane region" description="Helical" evidence="2">
    <location>
        <begin position="191"/>
        <end position="211"/>
    </location>
</feature>
<keyword evidence="2" id="KW-0812">Transmembrane</keyword>
<dbReference type="OrthoDB" id="6775923at2759"/>
<feature type="transmembrane region" description="Helical" evidence="2">
    <location>
        <begin position="148"/>
        <end position="170"/>
    </location>
</feature>
<evidence type="ECO:0000313" key="4">
    <source>
        <dbReference type="Proteomes" id="UP000801492"/>
    </source>
</evidence>
<protein>
    <submittedName>
        <fullName evidence="3">Uncharacterized protein</fullName>
    </submittedName>
</protein>
<sequence>MLLDDLLFVPVVIFAVLGVLVDAAIIYGIFQCRKSKVASYAVFINWTIASLLSIIIQPTNILLCYMLFTSKSHVCACLTINAPITFHLLALLFGILLCVEWYIDAYLSRISEIFRQFYSFLVGSIWSTVLIFYIFSTGLCLKSINYEVFVLILFVVFCVINSLFVIVLQYKTNVQKCKMHSVSDPKLLNGKLTIITITACSYPIVIVSTVFEYSSMSVPYGNVYLPLVCCSLFSVLTILACSVAILIVLCRYENDFSLCVYPLSYDPQEAFKNASSENEHKESSSVTSTDSIQLSQLN</sequence>
<dbReference type="AlphaFoldDB" id="A0A8K0G5C9"/>
<accession>A0A8K0G5C9</accession>
<keyword evidence="2" id="KW-1133">Transmembrane helix</keyword>
<evidence type="ECO:0000256" key="2">
    <source>
        <dbReference type="SAM" id="Phobius"/>
    </source>
</evidence>
<keyword evidence="4" id="KW-1185">Reference proteome</keyword>
<name>A0A8K0G5C9_IGNLU</name>
<dbReference type="Proteomes" id="UP000801492">
    <property type="component" value="Unassembled WGS sequence"/>
</dbReference>
<feature type="transmembrane region" description="Helical" evidence="2">
    <location>
        <begin position="115"/>
        <end position="136"/>
    </location>
</feature>
<gene>
    <name evidence="3" type="ORF">ILUMI_19569</name>
</gene>
<proteinExistence type="predicted"/>
<organism evidence="3 4">
    <name type="scientific">Ignelater luminosus</name>
    <name type="common">Cucubano</name>
    <name type="synonym">Pyrophorus luminosus</name>
    <dbReference type="NCBI Taxonomy" id="2038154"/>
    <lineage>
        <taxon>Eukaryota</taxon>
        <taxon>Metazoa</taxon>
        <taxon>Ecdysozoa</taxon>
        <taxon>Arthropoda</taxon>
        <taxon>Hexapoda</taxon>
        <taxon>Insecta</taxon>
        <taxon>Pterygota</taxon>
        <taxon>Neoptera</taxon>
        <taxon>Endopterygota</taxon>
        <taxon>Coleoptera</taxon>
        <taxon>Polyphaga</taxon>
        <taxon>Elateriformia</taxon>
        <taxon>Elateroidea</taxon>
        <taxon>Elateridae</taxon>
        <taxon>Agrypninae</taxon>
        <taxon>Pyrophorini</taxon>
        <taxon>Ignelater</taxon>
    </lineage>
</organism>
<evidence type="ECO:0000313" key="3">
    <source>
        <dbReference type="EMBL" id="KAF2886604.1"/>
    </source>
</evidence>
<feature type="compositionally biased region" description="Polar residues" evidence="1">
    <location>
        <begin position="284"/>
        <end position="298"/>
    </location>
</feature>
<feature type="transmembrane region" description="Helical" evidence="2">
    <location>
        <begin position="6"/>
        <end position="30"/>
    </location>
</feature>
<keyword evidence="2" id="KW-0472">Membrane</keyword>
<feature type="transmembrane region" description="Helical" evidence="2">
    <location>
        <begin position="80"/>
        <end position="103"/>
    </location>
</feature>
<dbReference type="EMBL" id="VTPC01087148">
    <property type="protein sequence ID" value="KAF2886604.1"/>
    <property type="molecule type" value="Genomic_DNA"/>
</dbReference>
<comment type="caution">
    <text evidence="3">The sequence shown here is derived from an EMBL/GenBank/DDBJ whole genome shotgun (WGS) entry which is preliminary data.</text>
</comment>
<feature type="transmembrane region" description="Helical" evidence="2">
    <location>
        <begin position="42"/>
        <end position="68"/>
    </location>
</feature>